<dbReference type="PANTHER" id="PTHR43510">
    <property type="entry name" value="AMINOTRANSFERASE FUNCTION, HYPOTHETICAL (EUROFUNG)"/>
    <property type="match status" value="1"/>
</dbReference>
<dbReference type="GO" id="GO:0008483">
    <property type="term" value="F:transaminase activity"/>
    <property type="evidence" value="ECO:0007669"/>
    <property type="project" value="UniProtKB-KW"/>
</dbReference>
<protein>
    <submittedName>
        <fullName evidence="2">Pyridoxal phosphate-dependent aminotransferase</fullName>
    </submittedName>
</protein>
<dbReference type="EMBL" id="JAKFHA010000002">
    <property type="protein sequence ID" value="MCF2526767.1"/>
    <property type="molecule type" value="Genomic_DNA"/>
</dbReference>
<dbReference type="Gene3D" id="3.90.1150.10">
    <property type="entry name" value="Aspartate Aminotransferase, domain 1"/>
    <property type="match status" value="1"/>
</dbReference>
<dbReference type="InterPro" id="IPR015421">
    <property type="entry name" value="PyrdxlP-dep_Trfase_major"/>
</dbReference>
<dbReference type="CDD" id="cd00609">
    <property type="entry name" value="AAT_like"/>
    <property type="match status" value="1"/>
</dbReference>
<evidence type="ECO:0000313" key="3">
    <source>
        <dbReference type="Proteomes" id="UP001165378"/>
    </source>
</evidence>
<dbReference type="InterPro" id="IPR015422">
    <property type="entry name" value="PyrdxlP-dep_Trfase_small"/>
</dbReference>
<reference evidence="2" key="1">
    <citation type="submission" date="2022-01" db="EMBL/GenBank/DDBJ databases">
        <title>Genome-Based Taxonomic Classification of the Phylum Actinobacteria.</title>
        <authorList>
            <person name="Gao Y."/>
        </authorList>
    </citation>
    <scope>NUCLEOTIDE SEQUENCE</scope>
    <source>
        <strain evidence="2">KLBMP 8922</strain>
    </source>
</reference>
<dbReference type="AlphaFoldDB" id="A0AA41PYE9"/>
<proteinExistence type="predicted"/>
<dbReference type="InterPro" id="IPR015424">
    <property type="entry name" value="PyrdxlP-dep_Trfase"/>
</dbReference>
<accession>A0AA41PYE9</accession>
<dbReference type="Proteomes" id="UP001165378">
    <property type="component" value="Unassembled WGS sequence"/>
</dbReference>
<keyword evidence="2" id="KW-0032">Aminotransferase</keyword>
<feature type="domain" description="Aminotransferase class I/classII large" evidence="1">
    <location>
        <begin position="37"/>
        <end position="357"/>
    </location>
</feature>
<dbReference type="RefSeq" id="WP_235050901.1">
    <property type="nucleotide sequence ID" value="NZ_JAKFHA010000002.1"/>
</dbReference>
<keyword evidence="2" id="KW-0808">Transferase</keyword>
<organism evidence="2 3">
    <name type="scientific">Yinghuangia soli</name>
    <dbReference type="NCBI Taxonomy" id="2908204"/>
    <lineage>
        <taxon>Bacteria</taxon>
        <taxon>Bacillati</taxon>
        <taxon>Actinomycetota</taxon>
        <taxon>Actinomycetes</taxon>
        <taxon>Kitasatosporales</taxon>
        <taxon>Streptomycetaceae</taxon>
        <taxon>Yinghuangia</taxon>
    </lineage>
</organism>
<evidence type="ECO:0000313" key="2">
    <source>
        <dbReference type="EMBL" id="MCF2526767.1"/>
    </source>
</evidence>
<dbReference type="InterPro" id="IPR004839">
    <property type="entry name" value="Aminotransferase_I/II_large"/>
</dbReference>
<gene>
    <name evidence="2" type="ORF">LZ495_05990</name>
</gene>
<keyword evidence="3" id="KW-1185">Reference proteome</keyword>
<dbReference type="Gene3D" id="3.40.640.10">
    <property type="entry name" value="Type I PLP-dependent aspartate aminotransferase-like (Major domain)"/>
    <property type="match status" value="1"/>
</dbReference>
<comment type="caution">
    <text evidence="2">The sequence shown here is derived from an EMBL/GenBank/DDBJ whole genome shotgun (WGS) entry which is preliminary data.</text>
</comment>
<name>A0AA41PYE9_9ACTN</name>
<evidence type="ECO:0000259" key="1">
    <source>
        <dbReference type="Pfam" id="PF00155"/>
    </source>
</evidence>
<dbReference type="GO" id="GO:0030170">
    <property type="term" value="F:pyridoxal phosphate binding"/>
    <property type="evidence" value="ECO:0007669"/>
    <property type="project" value="InterPro"/>
</dbReference>
<dbReference type="PANTHER" id="PTHR43510:SF1">
    <property type="entry name" value="AMINOTRANSFERASE FUNCTION, HYPOTHETICAL (EUROFUNG)"/>
    <property type="match status" value="1"/>
</dbReference>
<sequence length="385" mass="41999">MPPLPDFRLETYFSRWEFTARYHLTASDAQTMAMSELLALADAEDRTAWDGLTLGYTETYGDPGLRAAIAGTYAGTVTADDILCFAGAEEAIYLAMQVLLGPGDHAVVTVPNYQSAETVPLALCEVTGVPLDPDDNWSLDLDRVIAALRPNTRVVSVNFPNNPTGKVVSAETFRELVRICDERGIHLFSDEVYRGLERDPARTLPQAAELSERALSLNVVSKSLGLPGLRVGWIACRDRALLSHLERAKHYTSICNAAPSEILARIAVKARETILARNRGIIAANIPRFDAFFAAYPGLFTWQAPDGGCVAYPRYLGTDGVDAFCHALVEEAGVLLLPAGLYRSELLDAPADRFRLGVGRADPQPALDTFAAWLDDRGDKFTPAR</sequence>
<dbReference type="Pfam" id="PF00155">
    <property type="entry name" value="Aminotran_1_2"/>
    <property type="match status" value="1"/>
</dbReference>
<dbReference type="SUPFAM" id="SSF53383">
    <property type="entry name" value="PLP-dependent transferases"/>
    <property type="match status" value="1"/>
</dbReference>